<accession>A0A2N3LEL4</accession>
<dbReference type="EMBL" id="PIQO01000023">
    <property type="protein sequence ID" value="PKR83039.1"/>
    <property type="molecule type" value="Genomic_DNA"/>
</dbReference>
<keyword evidence="2" id="KW-1185">Reference proteome</keyword>
<evidence type="ECO:0000313" key="2">
    <source>
        <dbReference type="Proteomes" id="UP000233440"/>
    </source>
</evidence>
<comment type="caution">
    <text evidence="1">The sequence shown here is derived from an EMBL/GenBank/DDBJ whole genome shotgun (WGS) entry which is preliminary data.</text>
</comment>
<dbReference type="OrthoDB" id="9971504at2"/>
<organism evidence="1 2">
    <name type="scientific">Heyndrickxia camelliae</name>
    <dbReference type="NCBI Taxonomy" id="1707093"/>
    <lineage>
        <taxon>Bacteria</taxon>
        <taxon>Bacillati</taxon>
        <taxon>Bacillota</taxon>
        <taxon>Bacilli</taxon>
        <taxon>Bacillales</taxon>
        <taxon>Bacillaceae</taxon>
        <taxon>Heyndrickxia</taxon>
    </lineage>
</organism>
<name>A0A2N3LEL4_9BACI</name>
<reference evidence="1 2" key="1">
    <citation type="submission" date="2017-11" db="EMBL/GenBank/DDBJ databases">
        <title>Bacillus camelliae sp. nov., isolated from pu'er tea.</title>
        <authorList>
            <person name="Niu L."/>
        </authorList>
    </citation>
    <scope>NUCLEOTIDE SEQUENCE [LARGE SCALE GENOMIC DNA]</scope>
    <source>
        <strain evidence="1 2">7578-1</strain>
    </source>
</reference>
<proteinExistence type="predicted"/>
<dbReference type="RefSeq" id="WP_101356184.1">
    <property type="nucleotide sequence ID" value="NZ_PIQO01000023.1"/>
</dbReference>
<protein>
    <submittedName>
        <fullName evidence="1">Uncharacterized protein</fullName>
    </submittedName>
</protein>
<evidence type="ECO:0000313" key="1">
    <source>
        <dbReference type="EMBL" id="PKR83039.1"/>
    </source>
</evidence>
<dbReference type="Proteomes" id="UP000233440">
    <property type="component" value="Unassembled WGS sequence"/>
</dbReference>
<dbReference type="AlphaFoldDB" id="A0A2N3LEL4"/>
<sequence>MIFNYANSGDILYGVEIYRFRYNGRAAADIKILNMIDDSAFIFEVEIEDNIKLQRANIRNFGMDNREIREMLGVEINEPIKDRKEALQMAIDWTSFILEEFSDISTKIQDNNYR</sequence>
<gene>
    <name evidence="1" type="ORF">CWO92_21100</name>
</gene>